<dbReference type="GO" id="GO:0005886">
    <property type="term" value="C:plasma membrane"/>
    <property type="evidence" value="ECO:0007669"/>
    <property type="project" value="InterPro"/>
</dbReference>
<reference evidence="8" key="1">
    <citation type="submission" date="2023-06" db="EMBL/GenBank/DDBJ databases">
        <authorList>
            <person name="Delattre M."/>
        </authorList>
    </citation>
    <scope>NUCLEOTIDE SEQUENCE</scope>
    <source>
        <strain evidence="8">AF72</strain>
    </source>
</reference>
<feature type="transmembrane region" description="Helical" evidence="6">
    <location>
        <begin position="52"/>
        <end position="73"/>
    </location>
</feature>
<dbReference type="GO" id="GO:0097272">
    <property type="term" value="P:ammonium homeostasis"/>
    <property type="evidence" value="ECO:0007669"/>
    <property type="project" value="TreeGrafter"/>
</dbReference>
<name>A0AA36G7U6_9BILA</name>
<evidence type="ECO:0000256" key="4">
    <source>
        <dbReference type="ARBA" id="ARBA00022989"/>
    </source>
</evidence>
<feature type="transmembrane region" description="Helical" evidence="6">
    <location>
        <begin position="212"/>
        <end position="232"/>
    </location>
</feature>
<dbReference type="PRINTS" id="PR00342">
    <property type="entry name" value="RHESUSRHD"/>
</dbReference>
<organism evidence="8 9">
    <name type="scientific">Mesorhabditis spiculigera</name>
    <dbReference type="NCBI Taxonomy" id="96644"/>
    <lineage>
        <taxon>Eukaryota</taxon>
        <taxon>Metazoa</taxon>
        <taxon>Ecdysozoa</taxon>
        <taxon>Nematoda</taxon>
        <taxon>Chromadorea</taxon>
        <taxon>Rhabditida</taxon>
        <taxon>Rhabditina</taxon>
        <taxon>Rhabditomorpha</taxon>
        <taxon>Rhabditoidea</taxon>
        <taxon>Rhabditidae</taxon>
        <taxon>Mesorhabditinae</taxon>
        <taxon>Mesorhabditis</taxon>
    </lineage>
</organism>
<evidence type="ECO:0000259" key="7">
    <source>
        <dbReference type="Pfam" id="PF00909"/>
    </source>
</evidence>
<protein>
    <recommendedName>
        <fullName evidence="7">Ammonium transporter AmtB-like domain-containing protein</fullName>
    </recommendedName>
</protein>
<keyword evidence="9" id="KW-1185">Reference proteome</keyword>
<feature type="transmembrane region" description="Helical" evidence="6">
    <location>
        <begin position="80"/>
        <end position="99"/>
    </location>
</feature>
<feature type="transmembrane region" description="Helical" evidence="6">
    <location>
        <begin position="338"/>
        <end position="356"/>
    </location>
</feature>
<feature type="transmembrane region" description="Helical" evidence="6">
    <location>
        <begin position="244"/>
        <end position="263"/>
    </location>
</feature>
<keyword evidence="3 6" id="KW-0812">Transmembrane</keyword>
<keyword evidence="5 6" id="KW-0472">Membrane</keyword>
<evidence type="ECO:0000313" key="8">
    <source>
        <dbReference type="EMBL" id="CAJ0582470.1"/>
    </source>
</evidence>
<feature type="transmembrane region" description="Helical" evidence="6">
    <location>
        <begin position="145"/>
        <end position="164"/>
    </location>
</feature>
<evidence type="ECO:0000256" key="5">
    <source>
        <dbReference type="ARBA" id="ARBA00023136"/>
    </source>
</evidence>
<dbReference type="EMBL" id="CATQJA010002664">
    <property type="protein sequence ID" value="CAJ0582470.1"/>
    <property type="molecule type" value="Genomic_DNA"/>
</dbReference>
<dbReference type="PANTHER" id="PTHR11730:SF114">
    <property type="entry name" value="AMMONIUM TRANSPORTER AMTB-LIKE DOMAIN-CONTAINING PROTEIN"/>
    <property type="match status" value="1"/>
</dbReference>
<dbReference type="SUPFAM" id="SSF111352">
    <property type="entry name" value="Ammonium transporter"/>
    <property type="match status" value="1"/>
</dbReference>
<dbReference type="GO" id="GO:0008519">
    <property type="term" value="F:ammonium channel activity"/>
    <property type="evidence" value="ECO:0007669"/>
    <property type="project" value="InterPro"/>
</dbReference>
<dbReference type="AlphaFoldDB" id="A0AA36G7U6"/>
<dbReference type="Proteomes" id="UP001177023">
    <property type="component" value="Unassembled WGS sequence"/>
</dbReference>
<comment type="caution">
    <text evidence="8">The sequence shown here is derived from an EMBL/GenBank/DDBJ whole genome shotgun (WGS) entry which is preliminary data.</text>
</comment>
<evidence type="ECO:0000313" key="9">
    <source>
        <dbReference type="Proteomes" id="UP001177023"/>
    </source>
</evidence>
<dbReference type="InterPro" id="IPR024041">
    <property type="entry name" value="NH4_transpt_AmtB-like_dom"/>
</dbReference>
<evidence type="ECO:0000256" key="6">
    <source>
        <dbReference type="SAM" id="Phobius"/>
    </source>
</evidence>
<dbReference type="Gene3D" id="1.10.3430.10">
    <property type="entry name" value="Ammonium transporter AmtB like domains"/>
    <property type="match status" value="1"/>
</dbReference>
<feature type="transmembrane region" description="Helical" evidence="6">
    <location>
        <begin position="295"/>
        <end position="317"/>
    </location>
</feature>
<dbReference type="InterPro" id="IPR029020">
    <property type="entry name" value="Ammonium/urea_transptr"/>
</dbReference>
<dbReference type="PANTHER" id="PTHR11730">
    <property type="entry name" value="AMMONIUM TRANSPORTER"/>
    <property type="match status" value="1"/>
</dbReference>
<feature type="non-terminal residue" evidence="8">
    <location>
        <position position="1"/>
    </location>
</feature>
<feature type="domain" description="Ammonium transporter AmtB-like" evidence="7">
    <location>
        <begin position="46"/>
        <end position="423"/>
    </location>
</feature>
<comment type="similarity">
    <text evidence="2">Belongs to the ammonium transporter (TC 2.A.49) family. Rh subfamily.</text>
</comment>
<gene>
    <name evidence="8" type="ORF">MSPICULIGERA_LOCUS20601</name>
</gene>
<feature type="transmembrane region" description="Helical" evidence="6">
    <location>
        <begin position="176"/>
        <end position="192"/>
    </location>
</feature>
<proteinExistence type="inferred from homology"/>
<dbReference type="Pfam" id="PF00909">
    <property type="entry name" value="Ammonium_transp"/>
    <property type="match status" value="1"/>
</dbReference>
<feature type="transmembrane region" description="Helical" evidence="6">
    <location>
        <begin position="388"/>
        <end position="413"/>
    </location>
</feature>
<evidence type="ECO:0000256" key="1">
    <source>
        <dbReference type="ARBA" id="ARBA00004141"/>
    </source>
</evidence>
<sequence length="470" mass="52173">MTSILQRRQFALVTLFFQLLFIVGFALFAKFDTATEHDLYANGKRVFVNTDFPLFQDIHVMVYVGFGFLMAFLKRYGFSAVSVNLLLSTFVTQYAMLLRGFLSPTFHDTGMFSVSVNEMVSADISCIVVLITMGVLLGRLTPVQFLLLAFCETTISVMVEHILFNILHINDGGRSLVVHVFGAYFGLAAAVVGQKKNVMEMDAEGSIYHSDLFSMIGTMFLWIFFPTINAAIQEPADARHRAIVNTYLAMASCTVSTFLVSSLTDHLGRFNMIHIQSSTLAGGVAIGSAANAMIYPYHACVVGMVAGVISVFGHAVLSKRLEKRFNIYDTCGVHNLHGLPGLLSGVISILVALLYADKEIYGEDTIYHIYPYFAGGPMNGDRDAYSQAMYQLAGMIVALTAAIVGGFMTGLVLRIRLWNQVEDPGFSYEANYYAKQEFNFPTKYMSKRRRAVEIDMLNQLENNGQIDDVY</sequence>
<keyword evidence="4 6" id="KW-1133">Transmembrane helix</keyword>
<dbReference type="InterPro" id="IPR002229">
    <property type="entry name" value="RhesusRHD"/>
</dbReference>
<comment type="subcellular location">
    <subcellularLocation>
        <location evidence="1">Membrane</location>
        <topology evidence="1">Multi-pass membrane protein</topology>
    </subcellularLocation>
</comment>
<evidence type="ECO:0000256" key="3">
    <source>
        <dbReference type="ARBA" id="ARBA00022692"/>
    </source>
</evidence>
<evidence type="ECO:0000256" key="2">
    <source>
        <dbReference type="ARBA" id="ARBA00011036"/>
    </source>
</evidence>
<accession>A0AA36G7U6</accession>